<feature type="non-terminal residue" evidence="7">
    <location>
        <position position="1"/>
    </location>
</feature>
<evidence type="ECO:0000313" key="8">
    <source>
        <dbReference type="Proteomes" id="UP000030752"/>
    </source>
</evidence>
<feature type="non-terminal residue" evidence="7">
    <location>
        <position position="71"/>
    </location>
</feature>
<dbReference type="InterPro" id="IPR001680">
    <property type="entry name" value="WD40_rpt"/>
</dbReference>
<feature type="repeat" description="WD" evidence="6">
    <location>
        <begin position="1"/>
        <end position="42"/>
    </location>
</feature>
<dbReference type="RefSeq" id="XP_008718936.1">
    <property type="nucleotide sequence ID" value="XM_008720714.1"/>
</dbReference>
<name>W2RPE5_CYPE1</name>
<dbReference type="Pfam" id="PF00400">
    <property type="entry name" value="WD40"/>
    <property type="match status" value="2"/>
</dbReference>
<keyword evidence="8" id="KW-1185">Reference proteome</keyword>
<dbReference type="InterPro" id="IPR036322">
    <property type="entry name" value="WD40_repeat_dom_sf"/>
</dbReference>
<proteinExistence type="inferred from homology"/>
<comment type="function">
    <text evidence="5">Involved in mitochondrial fission. Acts as an adapter protein required to form mitochondrial fission complexes. Formation of these complexes is required to promote constriction and fission of the mitochondrial compartment at a late step in mitochondrial division.</text>
</comment>
<evidence type="ECO:0000256" key="2">
    <source>
        <dbReference type="ARBA" id="ARBA00022737"/>
    </source>
</evidence>
<dbReference type="GeneID" id="19973721"/>
<keyword evidence="1 6" id="KW-0853">WD repeat</keyword>
<dbReference type="PANTHER" id="PTHR22847">
    <property type="entry name" value="WD40 REPEAT PROTEIN"/>
    <property type="match status" value="1"/>
</dbReference>
<dbReference type="Proteomes" id="UP000030752">
    <property type="component" value="Unassembled WGS sequence"/>
</dbReference>
<dbReference type="HOGENOM" id="CLU_000288_57_30_1"/>
<dbReference type="VEuPathDB" id="FungiDB:HMPREF1541_06382"/>
<dbReference type="GO" id="GO:0005634">
    <property type="term" value="C:nucleus"/>
    <property type="evidence" value="ECO:0007669"/>
    <property type="project" value="TreeGrafter"/>
</dbReference>
<accession>W2RPE5</accession>
<evidence type="ECO:0000256" key="6">
    <source>
        <dbReference type="PROSITE-ProRule" id="PRU00221"/>
    </source>
</evidence>
<dbReference type="GO" id="GO:1990234">
    <property type="term" value="C:transferase complex"/>
    <property type="evidence" value="ECO:0007669"/>
    <property type="project" value="UniProtKB-ARBA"/>
</dbReference>
<dbReference type="STRING" id="1220924.W2RPE5"/>
<reference evidence="7 8" key="1">
    <citation type="submission" date="2013-03" db="EMBL/GenBank/DDBJ databases">
        <title>The Genome Sequence of Phialophora europaea CBS 101466.</title>
        <authorList>
            <consortium name="The Broad Institute Genomics Platform"/>
            <person name="Cuomo C."/>
            <person name="de Hoog S."/>
            <person name="Gorbushina A."/>
            <person name="Walker B."/>
            <person name="Young S.K."/>
            <person name="Zeng Q."/>
            <person name="Gargeya S."/>
            <person name="Fitzgerald M."/>
            <person name="Haas B."/>
            <person name="Abouelleil A."/>
            <person name="Allen A.W."/>
            <person name="Alvarado L."/>
            <person name="Arachchi H.M."/>
            <person name="Berlin A.M."/>
            <person name="Chapman S.B."/>
            <person name="Gainer-Dewar J."/>
            <person name="Goldberg J."/>
            <person name="Griggs A."/>
            <person name="Gujja S."/>
            <person name="Hansen M."/>
            <person name="Howarth C."/>
            <person name="Imamovic A."/>
            <person name="Ireland A."/>
            <person name="Larimer J."/>
            <person name="McCowan C."/>
            <person name="Murphy C."/>
            <person name="Pearson M."/>
            <person name="Poon T.W."/>
            <person name="Priest M."/>
            <person name="Roberts A."/>
            <person name="Saif S."/>
            <person name="Shea T."/>
            <person name="Sisk P."/>
            <person name="Sykes S."/>
            <person name="Wortman J."/>
            <person name="Nusbaum C."/>
            <person name="Birren B."/>
        </authorList>
    </citation>
    <scope>NUCLEOTIDE SEQUENCE [LARGE SCALE GENOMIC DNA]</scope>
    <source>
        <strain evidence="7 8">CBS 101466</strain>
    </source>
</reference>
<dbReference type="AlphaFoldDB" id="W2RPE5"/>
<evidence type="ECO:0000256" key="3">
    <source>
        <dbReference type="ARBA" id="ARBA00038415"/>
    </source>
</evidence>
<dbReference type="PANTHER" id="PTHR22847:SF637">
    <property type="entry name" value="WD REPEAT DOMAIN 5B"/>
    <property type="match status" value="1"/>
</dbReference>
<evidence type="ECO:0000256" key="1">
    <source>
        <dbReference type="ARBA" id="ARBA00022574"/>
    </source>
</evidence>
<dbReference type="SMART" id="SM00320">
    <property type="entry name" value="WD40"/>
    <property type="match status" value="2"/>
</dbReference>
<dbReference type="PROSITE" id="PS50294">
    <property type="entry name" value="WD_REPEATS_REGION"/>
    <property type="match status" value="2"/>
</dbReference>
<feature type="repeat" description="WD" evidence="6">
    <location>
        <begin position="43"/>
        <end position="71"/>
    </location>
</feature>
<dbReference type="OrthoDB" id="4161138at2759"/>
<dbReference type="PROSITE" id="PS50082">
    <property type="entry name" value="WD_REPEATS_2"/>
    <property type="match status" value="2"/>
</dbReference>
<dbReference type="InterPro" id="IPR015943">
    <property type="entry name" value="WD40/YVTN_repeat-like_dom_sf"/>
</dbReference>
<protein>
    <recommendedName>
        <fullName evidence="4">Mitochondrial division protein 1</fullName>
    </recommendedName>
</protein>
<evidence type="ECO:0000256" key="4">
    <source>
        <dbReference type="ARBA" id="ARBA00039789"/>
    </source>
</evidence>
<dbReference type="eggNOG" id="KOG0267">
    <property type="taxonomic scope" value="Eukaryota"/>
</dbReference>
<gene>
    <name evidence="7" type="ORF">HMPREF1541_06382</name>
</gene>
<keyword evidence="2" id="KW-0677">Repeat</keyword>
<dbReference type="InParanoid" id="W2RPE5"/>
<dbReference type="SUPFAM" id="SSF50978">
    <property type="entry name" value="WD40 repeat-like"/>
    <property type="match status" value="1"/>
</dbReference>
<organism evidence="7 8">
    <name type="scientific">Cyphellophora europaea (strain CBS 101466)</name>
    <name type="common">Phialophora europaea</name>
    <dbReference type="NCBI Taxonomy" id="1220924"/>
    <lineage>
        <taxon>Eukaryota</taxon>
        <taxon>Fungi</taxon>
        <taxon>Dikarya</taxon>
        <taxon>Ascomycota</taxon>
        <taxon>Pezizomycotina</taxon>
        <taxon>Eurotiomycetes</taxon>
        <taxon>Chaetothyriomycetidae</taxon>
        <taxon>Chaetothyriales</taxon>
        <taxon>Cyphellophoraceae</taxon>
        <taxon>Cyphellophora</taxon>
    </lineage>
</organism>
<evidence type="ECO:0000313" key="7">
    <source>
        <dbReference type="EMBL" id="ETN38347.1"/>
    </source>
</evidence>
<sequence>LEGHTSSITTVAFSQDRSWLEYTSHDQTVQVWDASTGAEVQKLEGHSSFVSVVAFSPDASLLASTSHDQTV</sequence>
<dbReference type="EMBL" id="KB822722">
    <property type="protein sequence ID" value="ETN38347.1"/>
    <property type="molecule type" value="Genomic_DNA"/>
</dbReference>
<evidence type="ECO:0000256" key="5">
    <source>
        <dbReference type="ARBA" id="ARBA00043913"/>
    </source>
</evidence>
<comment type="similarity">
    <text evidence="3">Belongs to the WD repeat MDV1/CAF4 family.</text>
</comment>
<dbReference type="Gene3D" id="2.130.10.10">
    <property type="entry name" value="YVTN repeat-like/Quinoprotein amine dehydrogenase"/>
    <property type="match status" value="1"/>
</dbReference>